<dbReference type="Gene3D" id="3.60.21.10">
    <property type="match status" value="1"/>
</dbReference>
<protein>
    <recommendedName>
        <fullName evidence="1">Calcineurin-like phosphoesterase domain-containing protein</fullName>
    </recommendedName>
</protein>
<evidence type="ECO:0000259" key="1">
    <source>
        <dbReference type="Pfam" id="PF00149"/>
    </source>
</evidence>
<dbReference type="PANTHER" id="PTHR11668">
    <property type="entry name" value="SERINE/THREONINE PROTEIN PHOSPHATASE"/>
    <property type="match status" value="1"/>
</dbReference>
<dbReference type="Pfam" id="PF00149">
    <property type="entry name" value="Metallophos"/>
    <property type="match status" value="1"/>
</dbReference>
<dbReference type="GO" id="GO:0005737">
    <property type="term" value="C:cytoplasm"/>
    <property type="evidence" value="ECO:0007669"/>
    <property type="project" value="TreeGrafter"/>
</dbReference>
<dbReference type="PRINTS" id="PR00114">
    <property type="entry name" value="STPHPHTASE"/>
</dbReference>
<evidence type="ECO:0000313" key="2">
    <source>
        <dbReference type="EMBL" id="GAH95651.1"/>
    </source>
</evidence>
<dbReference type="AlphaFoldDB" id="X1JLN2"/>
<accession>X1JLN2</accession>
<dbReference type="InterPro" id="IPR004843">
    <property type="entry name" value="Calcineurin-like_PHP"/>
</dbReference>
<name>X1JLN2_9ZZZZ</name>
<gene>
    <name evidence="2" type="ORF">S06H3_04075</name>
</gene>
<dbReference type="PANTHER" id="PTHR11668:SF496">
    <property type="entry name" value="SERINE_THREONINE-PROTEIN PHOSPHATASE"/>
    <property type="match status" value="1"/>
</dbReference>
<dbReference type="InterPro" id="IPR050341">
    <property type="entry name" value="PP1_catalytic_subunit"/>
</dbReference>
<dbReference type="InterPro" id="IPR029052">
    <property type="entry name" value="Metallo-depent_PP-like"/>
</dbReference>
<dbReference type="EMBL" id="BARV01001391">
    <property type="protein sequence ID" value="GAH95651.1"/>
    <property type="molecule type" value="Genomic_DNA"/>
</dbReference>
<organism evidence="2">
    <name type="scientific">marine sediment metagenome</name>
    <dbReference type="NCBI Taxonomy" id="412755"/>
    <lineage>
        <taxon>unclassified sequences</taxon>
        <taxon>metagenomes</taxon>
        <taxon>ecological metagenomes</taxon>
    </lineage>
</organism>
<dbReference type="InterPro" id="IPR006186">
    <property type="entry name" value="Ser/Thr-sp_prot-phosphatase"/>
</dbReference>
<feature type="non-terminal residue" evidence="2">
    <location>
        <position position="112"/>
    </location>
</feature>
<reference evidence="2" key="1">
    <citation type="journal article" date="2014" name="Front. Microbiol.">
        <title>High frequency of phylogenetically diverse reductive dehalogenase-homologous genes in deep subseafloor sedimentary metagenomes.</title>
        <authorList>
            <person name="Kawai M."/>
            <person name="Futagami T."/>
            <person name="Toyoda A."/>
            <person name="Takaki Y."/>
            <person name="Nishi S."/>
            <person name="Hori S."/>
            <person name="Arai W."/>
            <person name="Tsubouchi T."/>
            <person name="Morono Y."/>
            <person name="Uchiyama I."/>
            <person name="Ito T."/>
            <person name="Fujiyama A."/>
            <person name="Inagaki F."/>
            <person name="Takami H."/>
        </authorList>
    </citation>
    <scope>NUCLEOTIDE SEQUENCE</scope>
    <source>
        <strain evidence="2">Expedition CK06-06</strain>
    </source>
</reference>
<feature type="domain" description="Calcineurin-like phosphoesterase" evidence="1">
    <location>
        <begin position="49"/>
        <end position="110"/>
    </location>
</feature>
<dbReference type="GO" id="GO:0004722">
    <property type="term" value="F:protein serine/threonine phosphatase activity"/>
    <property type="evidence" value="ECO:0007669"/>
    <property type="project" value="TreeGrafter"/>
</dbReference>
<proteinExistence type="predicted"/>
<dbReference type="SUPFAM" id="SSF56300">
    <property type="entry name" value="Metallo-dependent phosphatases"/>
    <property type="match status" value="1"/>
</dbReference>
<sequence>MGNIYAVGVCACEVKGLCSVTREEIKELLNEAEKRFAAETNLIQLESGRVIFVGDTHGDFEATEKIIHKHLKPGNKLVFLGDYVDRGSASLENINFLLQQKVEHPDSLFLLM</sequence>
<comment type="caution">
    <text evidence="2">The sequence shown here is derived from an EMBL/GenBank/DDBJ whole genome shotgun (WGS) entry which is preliminary data.</text>
</comment>